<dbReference type="OrthoDB" id="8127at2157"/>
<dbReference type="NCBIfam" id="TIGR00229">
    <property type="entry name" value="sensory_box"/>
    <property type="match status" value="3"/>
</dbReference>
<dbReference type="Gene3D" id="1.10.10.10">
    <property type="entry name" value="Winged helix-like DNA-binding domain superfamily/Winged helix DNA-binding domain"/>
    <property type="match status" value="1"/>
</dbReference>
<dbReference type="Gene3D" id="3.30.450.20">
    <property type="entry name" value="PAS domain"/>
    <property type="match status" value="4"/>
</dbReference>
<dbReference type="GO" id="GO:0006355">
    <property type="term" value="P:regulation of DNA-templated transcription"/>
    <property type="evidence" value="ECO:0007669"/>
    <property type="project" value="InterPro"/>
</dbReference>
<dbReference type="InterPro" id="IPR005471">
    <property type="entry name" value="Tscrpt_reg_IclR_N"/>
</dbReference>
<dbReference type="Proteomes" id="UP000292580">
    <property type="component" value="Unassembled WGS sequence"/>
</dbReference>
<dbReference type="Pfam" id="PF09339">
    <property type="entry name" value="HTH_IclR"/>
    <property type="match status" value="1"/>
</dbReference>
<dbReference type="CDD" id="cd00130">
    <property type="entry name" value="PAS"/>
    <property type="match status" value="4"/>
</dbReference>
<dbReference type="SMART" id="SM00091">
    <property type="entry name" value="PAS"/>
    <property type="match status" value="4"/>
</dbReference>
<dbReference type="InterPro" id="IPR035965">
    <property type="entry name" value="PAS-like_dom_sf"/>
</dbReference>
<dbReference type="InterPro" id="IPR052155">
    <property type="entry name" value="Biofilm_reg_signaling"/>
</dbReference>
<feature type="domain" description="PAS" evidence="1">
    <location>
        <begin position="517"/>
        <end position="559"/>
    </location>
</feature>
<dbReference type="GO" id="GO:0003677">
    <property type="term" value="F:DNA binding"/>
    <property type="evidence" value="ECO:0007669"/>
    <property type="project" value="InterPro"/>
</dbReference>
<dbReference type="RefSeq" id="WP_130646239.1">
    <property type="nucleotide sequence ID" value="NZ_PGCL01000002.1"/>
</dbReference>
<keyword evidence="3" id="KW-1185">Reference proteome</keyword>
<dbReference type="InterPro" id="IPR036390">
    <property type="entry name" value="WH_DNA-bd_sf"/>
</dbReference>
<accession>A0A483CT76</accession>
<evidence type="ECO:0000259" key="1">
    <source>
        <dbReference type="PROSITE" id="PS50112"/>
    </source>
</evidence>
<dbReference type="InterPro" id="IPR011991">
    <property type="entry name" value="ArsR-like_HTH"/>
</dbReference>
<dbReference type="InterPro" id="IPR036388">
    <property type="entry name" value="WH-like_DNA-bd_sf"/>
</dbReference>
<name>A0A483CT76_9EURY</name>
<proteinExistence type="predicted"/>
<dbReference type="AlphaFoldDB" id="A0A483CT76"/>
<dbReference type="EMBL" id="PGCL01000002">
    <property type="protein sequence ID" value="TAJ44448.1"/>
    <property type="molecule type" value="Genomic_DNA"/>
</dbReference>
<dbReference type="PANTHER" id="PTHR44757">
    <property type="entry name" value="DIGUANYLATE CYCLASE DGCP"/>
    <property type="match status" value="1"/>
</dbReference>
<feature type="domain" description="PAS" evidence="1">
    <location>
        <begin position="191"/>
        <end position="261"/>
    </location>
</feature>
<dbReference type="Pfam" id="PF13188">
    <property type="entry name" value="PAS_8"/>
    <property type="match status" value="1"/>
</dbReference>
<dbReference type="InterPro" id="IPR000014">
    <property type="entry name" value="PAS"/>
</dbReference>
<comment type="caution">
    <text evidence="2">The sequence shown here is derived from an EMBL/GenBank/DDBJ whole genome shotgun (WGS) entry which is preliminary data.</text>
</comment>
<dbReference type="PROSITE" id="PS50112">
    <property type="entry name" value="PAS"/>
    <property type="match status" value="2"/>
</dbReference>
<dbReference type="SUPFAM" id="SSF46785">
    <property type="entry name" value="Winged helix' DNA-binding domain"/>
    <property type="match status" value="1"/>
</dbReference>
<dbReference type="InterPro" id="IPR013767">
    <property type="entry name" value="PAS_fold"/>
</dbReference>
<evidence type="ECO:0000313" key="2">
    <source>
        <dbReference type="EMBL" id="TAJ44448.1"/>
    </source>
</evidence>
<gene>
    <name evidence="2" type="ORF">CUJ86_03760</name>
</gene>
<dbReference type="CDD" id="cd00090">
    <property type="entry name" value="HTH_ARSR"/>
    <property type="match status" value="1"/>
</dbReference>
<dbReference type="SUPFAM" id="SSF55785">
    <property type="entry name" value="PYP-like sensor domain (PAS domain)"/>
    <property type="match status" value="4"/>
</dbReference>
<organism evidence="2 3">
    <name type="scientific">Methanofollis fontis</name>
    <dbReference type="NCBI Taxonomy" id="2052832"/>
    <lineage>
        <taxon>Archaea</taxon>
        <taxon>Methanobacteriati</taxon>
        <taxon>Methanobacteriota</taxon>
        <taxon>Stenosarchaea group</taxon>
        <taxon>Methanomicrobia</taxon>
        <taxon>Methanomicrobiales</taxon>
        <taxon>Methanomicrobiaceae</taxon>
        <taxon>Methanofollis</taxon>
    </lineage>
</organism>
<sequence length="775" mass="88308">MYASALPESADLILRTLKFRPKGMTITEIARKTHLTRNSVSRHLEVLQIAGKVEMTRVGNAKLYSLAQRLPISSFLCFTQNMILILDHSFHILQMNDRFLECVGSKRSDLIGRSLAEVDLPIISTPMARTTIEGSSQEQAITEVTYQTDGREYHYSMQVVPTVFENGERGRTIILEDITERKCFENRLRASEARYRAIVEDQTEPICRFTRGGTITFVNGAFCDRAGVGETTLIGQKIKSFLFPEDIEEVSRILRGLSPADPVCTMDLRIRKRLKEATAAPPRYRMTIRALFDKKGKVKEYQTTARDITAEWELKRKTDQHLRIMTFLAESAMELVDLPPDVDNYDLVARRITELVPGAGVSVMSYDEDEQKFSIAALQDHQFQDSLFKILGREGIGLTLPFDDLFSPEYAIHSMELRDGGLKPFLIGPKTDNERVSFYDMTMHRIPYDVCEQVCSDLGLWKLYVAAFLWEGRLLGDVVIYLSDQEEIDEPQAVESFIRQASIAIGRRVTEERLRLSEERFRNVINLSPLPISLIDRKGRYIYLNRKFTEVFGYTRQDLPDDRAWFMQAFPDPEIRETAINLWKQDRNRADGGEAIPRTFTVRCGDGTEKVILFRPVMLADGMHYVTYEDMTEMEQAHRVLLAEISNLHRKNRNLMNIEQFNVYRDHACTITDLRGTISAASPAALRKWGYGRECEFVGMNVTDIVSDAVPVENILAAAQNGKTWYGVIEGKGRDGNRFSIFATVAPLLDDENRTSALLISLFDHPATVATFSNI</sequence>
<dbReference type="PANTHER" id="PTHR44757:SF2">
    <property type="entry name" value="BIOFILM ARCHITECTURE MAINTENANCE PROTEIN MBAA"/>
    <property type="match status" value="1"/>
</dbReference>
<evidence type="ECO:0000313" key="3">
    <source>
        <dbReference type="Proteomes" id="UP000292580"/>
    </source>
</evidence>
<reference evidence="2 3" key="1">
    <citation type="submission" date="2017-11" db="EMBL/GenBank/DDBJ databases">
        <title>Isolation and Characterization of Methanofollis Species from Methane Seep Offshore SW Taiwan.</title>
        <authorList>
            <person name="Teng N.-H."/>
            <person name="Lai M.-C."/>
            <person name="Chen S.-C."/>
        </authorList>
    </citation>
    <scope>NUCLEOTIDE SEQUENCE [LARGE SCALE GENOMIC DNA]</scope>
    <source>
        <strain evidence="2 3">FWC-SCC2</strain>
    </source>
</reference>
<protein>
    <recommendedName>
        <fullName evidence="1">PAS domain-containing protein</fullName>
    </recommendedName>
</protein>
<dbReference type="Pfam" id="PF00989">
    <property type="entry name" value="PAS"/>
    <property type="match status" value="1"/>
</dbReference>
<dbReference type="Pfam" id="PF13426">
    <property type="entry name" value="PAS_9"/>
    <property type="match status" value="2"/>
</dbReference>